<keyword evidence="2" id="KW-1185">Reference proteome</keyword>
<dbReference type="OrthoDB" id="8174926at2759"/>
<dbReference type="Proteomes" id="UP000801492">
    <property type="component" value="Unassembled WGS sequence"/>
</dbReference>
<sequence>MVNFRVTHQNGIDTQFQGFIQITEPVQINFRLSIHGLICDGNLDRICRHAFVRKFGYVCRKLHEADRPWYEFIKKRFTCPIPTGYYNMGKVTININSLSFLPLIDGYWIIKVKYVVV</sequence>
<comment type="caution">
    <text evidence="1">The sequence shown here is derived from an EMBL/GenBank/DDBJ whole genome shotgun (WGS) entry which is preliminary data.</text>
</comment>
<gene>
    <name evidence="1" type="ORF">ILUMI_19925</name>
</gene>
<organism evidence="1 2">
    <name type="scientific">Ignelater luminosus</name>
    <name type="common">Cucubano</name>
    <name type="synonym">Pyrophorus luminosus</name>
    <dbReference type="NCBI Taxonomy" id="2038154"/>
    <lineage>
        <taxon>Eukaryota</taxon>
        <taxon>Metazoa</taxon>
        <taxon>Ecdysozoa</taxon>
        <taxon>Arthropoda</taxon>
        <taxon>Hexapoda</taxon>
        <taxon>Insecta</taxon>
        <taxon>Pterygota</taxon>
        <taxon>Neoptera</taxon>
        <taxon>Endopterygota</taxon>
        <taxon>Coleoptera</taxon>
        <taxon>Polyphaga</taxon>
        <taxon>Elateriformia</taxon>
        <taxon>Elateroidea</taxon>
        <taxon>Elateridae</taxon>
        <taxon>Agrypninae</taxon>
        <taxon>Pyrophorini</taxon>
        <taxon>Ignelater</taxon>
    </lineage>
</organism>
<reference evidence="1" key="1">
    <citation type="submission" date="2019-08" db="EMBL/GenBank/DDBJ databases">
        <title>The genome of the North American firefly Photinus pyralis.</title>
        <authorList>
            <consortium name="Photinus pyralis genome working group"/>
            <person name="Fallon T.R."/>
            <person name="Sander Lower S.E."/>
            <person name="Weng J.-K."/>
        </authorList>
    </citation>
    <scope>NUCLEOTIDE SEQUENCE</scope>
    <source>
        <strain evidence="1">TRF0915ILg1</strain>
        <tissue evidence="1">Whole body</tissue>
    </source>
</reference>
<accession>A0A8K0CHA1</accession>
<dbReference type="EMBL" id="VTPC01088235">
    <property type="protein sequence ID" value="KAF2886249.1"/>
    <property type="molecule type" value="Genomic_DNA"/>
</dbReference>
<dbReference type="AlphaFoldDB" id="A0A8K0CHA1"/>
<proteinExistence type="predicted"/>
<name>A0A8K0CHA1_IGNLU</name>
<protein>
    <submittedName>
        <fullName evidence="1">Uncharacterized protein</fullName>
    </submittedName>
</protein>
<evidence type="ECO:0000313" key="1">
    <source>
        <dbReference type="EMBL" id="KAF2886249.1"/>
    </source>
</evidence>
<evidence type="ECO:0000313" key="2">
    <source>
        <dbReference type="Proteomes" id="UP000801492"/>
    </source>
</evidence>